<proteinExistence type="predicted"/>
<feature type="signal peptide" evidence="1">
    <location>
        <begin position="1"/>
        <end position="20"/>
    </location>
</feature>
<gene>
    <name evidence="2" type="ORF">HZF10_01015</name>
</gene>
<accession>A0A7Y9C5L2</accession>
<feature type="chain" id="PRO_5031468319" description="DUF3575 domain-containing protein" evidence="1">
    <location>
        <begin position="21"/>
        <end position="215"/>
    </location>
</feature>
<evidence type="ECO:0000313" key="2">
    <source>
        <dbReference type="EMBL" id="NYA69483.1"/>
    </source>
</evidence>
<dbReference type="InterPro" id="IPR036709">
    <property type="entry name" value="Autotransporte_beta_dom_sf"/>
</dbReference>
<keyword evidence="1" id="KW-0732">Signal</keyword>
<dbReference type="SUPFAM" id="SSF103515">
    <property type="entry name" value="Autotransporter"/>
    <property type="match status" value="1"/>
</dbReference>
<dbReference type="AlphaFoldDB" id="A0A7Y9C5L2"/>
<evidence type="ECO:0000313" key="3">
    <source>
        <dbReference type="Proteomes" id="UP000535020"/>
    </source>
</evidence>
<organism evidence="2 3">
    <name type="scientific">Flavobacterium agri</name>
    <dbReference type="NCBI Taxonomy" id="2743471"/>
    <lineage>
        <taxon>Bacteria</taxon>
        <taxon>Pseudomonadati</taxon>
        <taxon>Bacteroidota</taxon>
        <taxon>Flavobacteriia</taxon>
        <taxon>Flavobacteriales</taxon>
        <taxon>Flavobacteriaceae</taxon>
        <taxon>Flavobacterium</taxon>
    </lineage>
</organism>
<name>A0A7Y9C5L2_9FLAO</name>
<protein>
    <recommendedName>
        <fullName evidence="4">DUF3575 domain-containing protein</fullName>
    </recommendedName>
</protein>
<dbReference type="Proteomes" id="UP000535020">
    <property type="component" value="Unassembled WGS sequence"/>
</dbReference>
<sequence>MKKVLIFAAFVATSVGFAQSTTTTTTTTNVDGKTHTASETTTYDKKVTVSAFGSFPELNQVGVSVEFLGNQKTKSMDAKSFSFYSSKIVNVAYGMMKYDVNVPAVDDIDGQGFVVELGQRTYFLGKNSGPYLGNFLSYGRISYDDDFGVFGDDGTYSYFSFFSPEAGYKIKAGPVAIDPFVGIMWKLEIKGQGYIDNKNVEEWVPRVGLKIGYEF</sequence>
<reference evidence="2 3" key="1">
    <citation type="submission" date="2020-07" db="EMBL/GenBank/DDBJ databases">
        <authorList>
            <person name="Sun Q."/>
        </authorList>
    </citation>
    <scope>NUCLEOTIDE SEQUENCE [LARGE SCALE GENOMIC DNA]</scope>
    <source>
        <strain evidence="2 3">MAH-1</strain>
    </source>
</reference>
<keyword evidence="3" id="KW-1185">Reference proteome</keyword>
<dbReference type="EMBL" id="JACBJI010000001">
    <property type="protein sequence ID" value="NYA69483.1"/>
    <property type="molecule type" value="Genomic_DNA"/>
</dbReference>
<evidence type="ECO:0008006" key="4">
    <source>
        <dbReference type="Google" id="ProtNLM"/>
    </source>
</evidence>
<comment type="caution">
    <text evidence="2">The sequence shown here is derived from an EMBL/GenBank/DDBJ whole genome shotgun (WGS) entry which is preliminary data.</text>
</comment>
<evidence type="ECO:0000256" key="1">
    <source>
        <dbReference type="SAM" id="SignalP"/>
    </source>
</evidence>
<dbReference type="RefSeq" id="WP_176004298.1">
    <property type="nucleotide sequence ID" value="NZ_JABWMI010000001.1"/>
</dbReference>